<dbReference type="GO" id="GO:0006412">
    <property type="term" value="P:translation"/>
    <property type="evidence" value="ECO:0007669"/>
    <property type="project" value="InterPro"/>
</dbReference>
<dbReference type="PANTHER" id="PTHR11545">
    <property type="entry name" value="RIBOSOMAL PROTEIN L13"/>
    <property type="match status" value="1"/>
</dbReference>
<evidence type="ECO:0000313" key="4">
    <source>
        <dbReference type="EMBL" id="CAD9504407.1"/>
    </source>
</evidence>
<dbReference type="PANTHER" id="PTHR11545:SF41">
    <property type="entry name" value="50S RIBOSOMAL PROTEIN L13, CHLOROPLASTIC"/>
    <property type="match status" value="1"/>
</dbReference>
<evidence type="ECO:0000256" key="3">
    <source>
        <dbReference type="ARBA" id="ARBA00023274"/>
    </source>
</evidence>
<dbReference type="HAMAP" id="MF_01366">
    <property type="entry name" value="Ribosomal_uL13"/>
    <property type="match status" value="1"/>
</dbReference>
<proteinExistence type="inferred from homology"/>
<dbReference type="GO" id="GO:0003729">
    <property type="term" value="F:mRNA binding"/>
    <property type="evidence" value="ECO:0007669"/>
    <property type="project" value="TreeGrafter"/>
</dbReference>
<dbReference type="GO" id="GO:0005762">
    <property type="term" value="C:mitochondrial large ribosomal subunit"/>
    <property type="evidence" value="ECO:0007669"/>
    <property type="project" value="TreeGrafter"/>
</dbReference>
<reference evidence="4" key="1">
    <citation type="submission" date="2021-01" db="EMBL/GenBank/DDBJ databases">
        <authorList>
            <person name="Corre E."/>
            <person name="Pelletier E."/>
            <person name="Niang G."/>
            <person name="Scheremetjew M."/>
            <person name="Finn R."/>
            <person name="Kale V."/>
            <person name="Holt S."/>
            <person name="Cochrane G."/>
            <person name="Meng A."/>
            <person name="Brown T."/>
            <person name="Cohen L."/>
        </authorList>
    </citation>
    <scope>NUCLEOTIDE SEQUENCE</scope>
    <source>
        <strain evidence="4">CCMP826</strain>
    </source>
</reference>
<keyword evidence="3" id="KW-0687">Ribonucleoprotein</keyword>
<dbReference type="Gene3D" id="3.90.1180.10">
    <property type="entry name" value="Ribosomal protein L13"/>
    <property type="match status" value="1"/>
</dbReference>
<keyword evidence="2" id="KW-0689">Ribosomal protein</keyword>
<dbReference type="GO" id="GO:0017148">
    <property type="term" value="P:negative regulation of translation"/>
    <property type="evidence" value="ECO:0007669"/>
    <property type="project" value="TreeGrafter"/>
</dbReference>
<protein>
    <recommendedName>
        <fullName evidence="5">50S ribosomal protein L13</fullName>
    </recommendedName>
</protein>
<comment type="similarity">
    <text evidence="1">Belongs to the universal ribosomal protein uL13 family.</text>
</comment>
<dbReference type="InterPro" id="IPR005822">
    <property type="entry name" value="Ribosomal_uL13"/>
</dbReference>
<name>A0A7S2HZS3_9STRA</name>
<dbReference type="CDD" id="cd00392">
    <property type="entry name" value="Ribosomal_L13"/>
    <property type="match status" value="1"/>
</dbReference>
<dbReference type="InterPro" id="IPR036899">
    <property type="entry name" value="Ribosomal_uL13_sf"/>
</dbReference>
<accession>A0A7S2HZS3</accession>
<evidence type="ECO:0000256" key="2">
    <source>
        <dbReference type="ARBA" id="ARBA00022980"/>
    </source>
</evidence>
<evidence type="ECO:0000256" key="1">
    <source>
        <dbReference type="ARBA" id="ARBA00006227"/>
    </source>
</evidence>
<sequence length="179" mass="19982">MSFPGRHVQRAWHLIDASSQTVGRLAATIAPILKGKHKPTYRPNADCGDFVVVINADKVHFSGKKWTDKLYRHHTGYPGGLKSRRALDVLQRKPESILRKAVLGMLSRNNLRHKYIEPRLKIYAGSDHPHVGQVGDSSKMMEPVPRKKEANYHFGLVNGYAGATLPKGTHPMNPSTSDE</sequence>
<dbReference type="EMBL" id="HBGV01013943">
    <property type="protein sequence ID" value="CAD9504407.1"/>
    <property type="molecule type" value="Transcribed_RNA"/>
</dbReference>
<organism evidence="4">
    <name type="scientific">Helicotheca tamesis</name>
    <dbReference type="NCBI Taxonomy" id="374047"/>
    <lineage>
        <taxon>Eukaryota</taxon>
        <taxon>Sar</taxon>
        <taxon>Stramenopiles</taxon>
        <taxon>Ochrophyta</taxon>
        <taxon>Bacillariophyta</taxon>
        <taxon>Mediophyceae</taxon>
        <taxon>Lithodesmiophycidae</taxon>
        <taxon>Lithodesmiales</taxon>
        <taxon>Lithodesmiaceae</taxon>
        <taxon>Helicotheca</taxon>
    </lineage>
</organism>
<dbReference type="InterPro" id="IPR005823">
    <property type="entry name" value="Ribosomal_uL13_bac-type"/>
</dbReference>
<dbReference type="NCBIfam" id="TIGR01066">
    <property type="entry name" value="rplM_bact"/>
    <property type="match status" value="1"/>
</dbReference>
<dbReference type="AlphaFoldDB" id="A0A7S2HZS3"/>
<dbReference type="Pfam" id="PF00572">
    <property type="entry name" value="Ribosomal_L13"/>
    <property type="match status" value="1"/>
</dbReference>
<gene>
    <name evidence="4" type="ORF">HTAM1171_LOCUS8530</name>
</gene>
<evidence type="ECO:0008006" key="5">
    <source>
        <dbReference type="Google" id="ProtNLM"/>
    </source>
</evidence>
<dbReference type="SUPFAM" id="SSF52161">
    <property type="entry name" value="Ribosomal protein L13"/>
    <property type="match status" value="1"/>
</dbReference>
<dbReference type="GO" id="GO:0003735">
    <property type="term" value="F:structural constituent of ribosome"/>
    <property type="evidence" value="ECO:0007669"/>
    <property type="project" value="InterPro"/>
</dbReference>